<reference evidence="1" key="1">
    <citation type="submission" date="2021-05" db="EMBL/GenBank/DDBJ databases">
        <authorList>
            <person name="Alioto T."/>
            <person name="Alioto T."/>
            <person name="Gomez Garrido J."/>
        </authorList>
    </citation>
    <scope>NUCLEOTIDE SEQUENCE</scope>
</reference>
<evidence type="ECO:0000313" key="1">
    <source>
        <dbReference type="EMBL" id="CAG6671154.1"/>
    </source>
</evidence>
<organism evidence="1">
    <name type="scientific">Cacopsylla melanoneura</name>
    <dbReference type="NCBI Taxonomy" id="428564"/>
    <lineage>
        <taxon>Eukaryota</taxon>
        <taxon>Metazoa</taxon>
        <taxon>Ecdysozoa</taxon>
        <taxon>Arthropoda</taxon>
        <taxon>Hexapoda</taxon>
        <taxon>Insecta</taxon>
        <taxon>Pterygota</taxon>
        <taxon>Neoptera</taxon>
        <taxon>Paraneoptera</taxon>
        <taxon>Hemiptera</taxon>
        <taxon>Sternorrhyncha</taxon>
        <taxon>Psylloidea</taxon>
        <taxon>Psyllidae</taxon>
        <taxon>Psyllinae</taxon>
        <taxon>Cacopsylla</taxon>
    </lineage>
</organism>
<dbReference type="AlphaFoldDB" id="A0A8D8SJV6"/>
<protein>
    <submittedName>
        <fullName evidence="1">Craniofacial development protein 2</fullName>
    </submittedName>
</protein>
<sequence length="322" mass="38121">MNNLVVMNTWFKMPPRRLYTWKSPMNKADKIIRNQIDFILVNQRFRNSCTSVKTYPGADINSDHNPLVGVFKIRLKKIKTKKKQHYDLRKLKDPVIEKEVCSKLNSLINTEETEDIGKNMKNLKKTIQNIKDELLKPDKTKKKPWMTTEILDLMEERRVNKGNHQEYKRLQVVIRRKIREAKENEKKEQCAQIEYYQNKHDDFNVHRKVREITGSYRKANTGKLEDDTGKLILTTEERKDTWKKYLETLFYDTRNEVSPEINEEMNGPQILEEEVQTAINQIKQGKAAGPDQIQAEFLKLLDETKIKWLTHNKIYESGTIPT</sequence>
<name>A0A8D8SJV6_9HEMI</name>
<dbReference type="EMBL" id="HBUF01225346">
    <property type="protein sequence ID" value="CAG6671154.1"/>
    <property type="molecule type" value="Transcribed_RNA"/>
</dbReference>
<dbReference type="Gene3D" id="3.60.10.10">
    <property type="entry name" value="Endonuclease/exonuclease/phosphatase"/>
    <property type="match status" value="1"/>
</dbReference>
<dbReference type="SUPFAM" id="SSF56219">
    <property type="entry name" value="DNase I-like"/>
    <property type="match status" value="1"/>
</dbReference>
<accession>A0A8D8SJV6</accession>
<proteinExistence type="predicted"/>
<dbReference type="InterPro" id="IPR036691">
    <property type="entry name" value="Endo/exonu/phosph_ase_sf"/>
</dbReference>